<dbReference type="PANTHER" id="PTHR36449">
    <property type="entry name" value="ACETYLTRANSFERASE-RELATED"/>
    <property type="match status" value="1"/>
</dbReference>
<keyword evidence="8" id="KW-1185">Reference proteome</keyword>
<dbReference type="Pfam" id="PF00583">
    <property type="entry name" value="Acetyltransf_1"/>
    <property type="match status" value="1"/>
</dbReference>
<keyword evidence="4" id="KW-0012">Acyltransferase</keyword>
<evidence type="ECO:0000259" key="6">
    <source>
        <dbReference type="Pfam" id="PF00583"/>
    </source>
</evidence>
<name>A0A1M5EFN5_9BURK</name>
<keyword evidence="3 7" id="KW-0808">Transferase</keyword>
<dbReference type="AlphaFoldDB" id="A0A1M5EFN5"/>
<dbReference type="GO" id="GO:0016747">
    <property type="term" value="F:acyltransferase activity, transferring groups other than amino-acyl groups"/>
    <property type="evidence" value="ECO:0007669"/>
    <property type="project" value="InterPro"/>
</dbReference>
<evidence type="ECO:0000256" key="5">
    <source>
        <dbReference type="ARBA" id="ARBA00049880"/>
    </source>
</evidence>
<evidence type="ECO:0000313" key="7">
    <source>
        <dbReference type="EMBL" id="SHF77954.1"/>
    </source>
</evidence>
<dbReference type="InterPro" id="IPR016181">
    <property type="entry name" value="Acyl_CoA_acyltransferase"/>
</dbReference>
<evidence type="ECO:0000313" key="8">
    <source>
        <dbReference type="Proteomes" id="UP000184327"/>
    </source>
</evidence>
<dbReference type="RefSeq" id="WP_234971157.1">
    <property type="nucleotide sequence ID" value="NZ_FQUZ01000041.1"/>
</dbReference>
<protein>
    <submittedName>
        <fullName evidence="7">Acetyltransferase (GNAT) domain-containing protein</fullName>
    </submittedName>
</protein>
<evidence type="ECO:0000256" key="3">
    <source>
        <dbReference type="ARBA" id="ARBA00022679"/>
    </source>
</evidence>
<keyword evidence="1" id="KW-0678">Repressor</keyword>
<keyword evidence="2" id="KW-1277">Toxin-antitoxin system</keyword>
<dbReference type="PANTHER" id="PTHR36449:SF1">
    <property type="entry name" value="ACETYLTRANSFERASE"/>
    <property type="match status" value="1"/>
</dbReference>
<proteinExistence type="predicted"/>
<evidence type="ECO:0000256" key="4">
    <source>
        <dbReference type="ARBA" id="ARBA00023315"/>
    </source>
</evidence>
<gene>
    <name evidence="7" type="ORF">SAMN02745117_02583</name>
</gene>
<sequence length="187" mass="20526">MPEPANPGSRRIRLGLDAIQPLGKVHDRSAFDCGNHALNRYLQQQARQDAQRHVAATFVLLDDDGIVRGFYSLSASLIALPEIPAALSRKLPRYDHLPVTLLGRLAVDQTISGQGAGQFLLADALRRSLESALQVGAIAVIVDAKDAEAERFYKHFDFLPFQQTPLRLFLPMQQIADLFDAPAAETG</sequence>
<dbReference type="SUPFAM" id="SSF55729">
    <property type="entry name" value="Acyl-CoA N-acyltransferases (Nat)"/>
    <property type="match status" value="1"/>
</dbReference>
<dbReference type="STRING" id="1122156.SAMN02745117_02583"/>
<evidence type="ECO:0000256" key="2">
    <source>
        <dbReference type="ARBA" id="ARBA00022649"/>
    </source>
</evidence>
<dbReference type="InterPro" id="IPR000182">
    <property type="entry name" value="GNAT_dom"/>
</dbReference>
<comment type="catalytic activity">
    <reaction evidence="5">
        <text>glycyl-tRNA(Gly) + acetyl-CoA = N-acetylglycyl-tRNA(Gly) + CoA + H(+)</text>
        <dbReference type="Rhea" id="RHEA:81867"/>
        <dbReference type="Rhea" id="RHEA-COMP:9683"/>
        <dbReference type="Rhea" id="RHEA-COMP:19766"/>
        <dbReference type="ChEBI" id="CHEBI:15378"/>
        <dbReference type="ChEBI" id="CHEBI:57287"/>
        <dbReference type="ChEBI" id="CHEBI:57288"/>
        <dbReference type="ChEBI" id="CHEBI:78522"/>
        <dbReference type="ChEBI" id="CHEBI:232036"/>
    </reaction>
</comment>
<dbReference type="Proteomes" id="UP000184327">
    <property type="component" value="Unassembled WGS sequence"/>
</dbReference>
<dbReference type="EMBL" id="FQUZ01000041">
    <property type="protein sequence ID" value="SHF77954.1"/>
    <property type="molecule type" value="Genomic_DNA"/>
</dbReference>
<dbReference type="Gene3D" id="3.40.630.30">
    <property type="match status" value="1"/>
</dbReference>
<accession>A0A1M5EFN5</accession>
<reference evidence="7 8" key="1">
    <citation type="submission" date="2016-11" db="EMBL/GenBank/DDBJ databases">
        <authorList>
            <person name="Jaros S."/>
            <person name="Januszkiewicz K."/>
            <person name="Wedrychowicz H."/>
        </authorList>
    </citation>
    <scope>NUCLEOTIDE SEQUENCE [LARGE SCALE GENOMIC DNA]</scope>
    <source>
        <strain evidence="7 8">DSM 16112</strain>
    </source>
</reference>
<organism evidence="7 8">
    <name type="scientific">Lampropedia hyalina DSM 16112</name>
    <dbReference type="NCBI Taxonomy" id="1122156"/>
    <lineage>
        <taxon>Bacteria</taxon>
        <taxon>Pseudomonadati</taxon>
        <taxon>Pseudomonadota</taxon>
        <taxon>Betaproteobacteria</taxon>
        <taxon>Burkholderiales</taxon>
        <taxon>Comamonadaceae</taxon>
        <taxon>Lampropedia</taxon>
    </lineage>
</organism>
<feature type="domain" description="N-acetyltransferase" evidence="6">
    <location>
        <begin position="57"/>
        <end position="158"/>
    </location>
</feature>
<evidence type="ECO:0000256" key="1">
    <source>
        <dbReference type="ARBA" id="ARBA00022491"/>
    </source>
</evidence>